<dbReference type="Pfam" id="PF09495">
    <property type="entry name" value="DUF2462"/>
    <property type="match status" value="1"/>
</dbReference>
<feature type="compositionally biased region" description="Basic residues" evidence="1">
    <location>
        <begin position="43"/>
        <end position="52"/>
    </location>
</feature>
<feature type="region of interest" description="Disordered" evidence="1">
    <location>
        <begin position="24"/>
        <end position="62"/>
    </location>
</feature>
<comment type="caution">
    <text evidence="2">The sequence shown here is derived from an EMBL/GenBank/DDBJ whole genome shotgun (WGS) entry which is preliminary data.</text>
</comment>
<dbReference type="InterPro" id="IPR019034">
    <property type="entry name" value="UPF0390"/>
</dbReference>
<dbReference type="PANTHER" id="PTHR36769:SF1">
    <property type="entry name" value="2,3-BISPHOSPHOGLYCERATE-DEPENDENT PHOSPHOGLYCERATE MUTASE"/>
    <property type="match status" value="1"/>
</dbReference>
<organism evidence="2 3">
    <name type="scientific">Volvox africanus</name>
    <dbReference type="NCBI Taxonomy" id="51714"/>
    <lineage>
        <taxon>Eukaryota</taxon>
        <taxon>Viridiplantae</taxon>
        <taxon>Chlorophyta</taxon>
        <taxon>core chlorophytes</taxon>
        <taxon>Chlorophyceae</taxon>
        <taxon>CS clade</taxon>
        <taxon>Chlamydomonadales</taxon>
        <taxon>Volvocaceae</taxon>
        <taxon>Volvox</taxon>
    </lineage>
</organism>
<accession>A0ABQ5RXU0</accession>
<evidence type="ECO:0000313" key="3">
    <source>
        <dbReference type="Proteomes" id="UP001165090"/>
    </source>
</evidence>
<proteinExistence type="predicted"/>
<keyword evidence="3" id="KW-1185">Reference proteome</keyword>
<protein>
    <submittedName>
        <fullName evidence="2">Uncharacterized protein</fullName>
    </submittedName>
</protein>
<feature type="compositionally biased region" description="Basic and acidic residues" evidence="1">
    <location>
        <begin position="53"/>
        <end position="62"/>
    </location>
</feature>
<feature type="region of interest" description="Disordered" evidence="1">
    <location>
        <begin position="78"/>
        <end position="126"/>
    </location>
</feature>
<dbReference type="PANTHER" id="PTHR36769">
    <property type="entry name" value="2,3-BISPHOSPHOGLYCERATE-DEPENDENT PHOSPHOGLYCERATE MUTASE"/>
    <property type="match status" value="1"/>
</dbReference>
<dbReference type="EMBL" id="BSDZ01000011">
    <property type="protein sequence ID" value="GLI61999.1"/>
    <property type="molecule type" value="Genomic_DNA"/>
</dbReference>
<gene>
    <name evidence="2" type="ORF">VaNZ11_004571</name>
</gene>
<feature type="compositionally biased region" description="Basic and acidic residues" evidence="1">
    <location>
        <begin position="32"/>
        <end position="42"/>
    </location>
</feature>
<reference evidence="2 3" key="1">
    <citation type="journal article" date="2023" name="IScience">
        <title>Expanded male sex-determining region conserved during the evolution of homothallism in the green alga Volvox.</title>
        <authorList>
            <person name="Yamamoto K."/>
            <person name="Matsuzaki R."/>
            <person name="Mahakham W."/>
            <person name="Heman W."/>
            <person name="Sekimoto H."/>
            <person name="Kawachi M."/>
            <person name="Minakuchi Y."/>
            <person name="Toyoda A."/>
            <person name="Nozaki H."/>
        </authorList>
    </citation>
    <scope>NUCLEOTIDE SEQUENCE [LARGE SCALE GENOMIC DNA]</scope>
    <source>
        <strain evidence="2 3">NIES-4468</strain>
    </source>
</reference>
<evidence type="ECO:0000256" key="1">
    <source>
        <dbReference type="SAM" id="MobiDB-lite"/>
    </source>
</evidence>
<feature type="non-terminal residue" evidence="2">
    <location>
        <position position="1"/>
    </location>
</feature>
<dbReference type="Proteomes" id="UP001165090">
    <property type="component" value="Unassembled WGS sequence"/>
</dbReference>
<evidence type="ECO:0000313" key="2">
    <source>
        <dbReference type="EMBL" id="GLI61999.1"/>
    </source>
</evidence>
<name>A0ABQ5RXU0_9CHLO</name>
<sequence>VMFISHTVSSDVCPIRSLKFGDMPQKPLKANKKIEKKKEAANKHGKTPVTRKGKFEKPPKKHKALELYKDEKELSKAINKRNESTAAGLAERSGGKLKMIKGPPPVMAPKDKQKKAGTKVEAAMEE</sequence>